<name>A0A937REV4_9ACTN</name>
<sequence>MRAVYAVTLGLLGLAGLLTLARAVRGPSELDRVVALEVLVILIAAGVAVDIAMRDEGWNLALLGSIALLGFLGSVAAARLVELRGARRGAPRPGAPR</sequence>
<keyword evidence="10" id="KW-1185">Reference proteome</keyword>
<dbReference type="PANTHER" id="PTHR34702">
    <property type="entry name" value="NA(+)/H(+) ANTIPORTER SUBUNIT F1"/>
    <property type="match status" value="1"/>
</dbReference>
<dbReference type="EMBL" id="JAEACQ010000197">
    <property type="protein sequence ID" value="MBL7628927.1"/>
    <property type="molecule type" value="Genomic_DNA"/>
</dbReference>
<protein>
    <submittedName>
        <fullName evidence="9">Sodium:proton antiporter</fullName>
    </submittedName>
</protein>
<reference evidence="9" key="1">
    <citation type="submission" date="2020-12" db="EMBL/GenBank/DDBJ databases">
        <title>Genomic characterization of non-nitrogen-fixing Frankia strains.</title>
        <authorList>
            <person name="Carlos-Shanley C."/>
            <person name="Guerra T."/>
            <person name="Hahn D."/>
        </authorList>
    </citation>
    <scope>NUCLEOTIDE SEQUENCE</scope>
    <source>
        <strain evidence="9">CN6</strain>
    </source>
</reference>
<dbReference type="Proteomes" id="UP000604475">
    <property type="component" value="Unassembled WGS sequence"/>
</dbReference>
<keyword evidence="4" id="KW-1003">Cell membrane</keyword>
<evidence type="ECO:0000256" key="5">
    <source>
        <dbReference type="ARBA" id="ARBA00022692"/>
    </source>
</evidence>
<organism evidence="9 10">
    <name type="scientific">Frankia nepalensis</name>
    <dbReference type="NCBI Taxonomy" id="1836974"/>
    <lineage>
        <taxon>Bacteria</taxon>
        <taxon>Bacillati</taxon>
        <taxon>Actinomycetota</taxon>
        <taxon>Actinomycetes</taxon>
        <taxon>Frankiales</taxon>
        <taxon>Frankiaceae</taxon>
        <taxon>Frankia</taxon>
    </lineage>
</organism>
<keyword evidence="5 8" id="KW-0812">Transmembrane</keyword>
<proteinExistence type="inferred from homology"/>
<evidence type="ECO:0000256" key="2">
    <source>
        <dbReference type="ARBA" id="ARBA00009212"/>
    </source>
</evidence>
<comment type="caution">
    <text evidence="9">The sequence shown here is derived from an EMBL/GenBank/DDBJ whole genome shotgun (WGS) entry which is preliminary data.</text>
</comment>
<dbReference type="RefSeq" id="WP_203006658.1">
    <property type="nucleotide sequence ID" value="NZ_JAEACQ010000197.1"/>
</dbReference>
<evidence type="ECO:0000256" key="4">
    <source>
        <dbReference type="ARBA" id="ARBA00022475"/>
    </source>
</evidence>
<evidence type="ECO:0000313" key="10">
    <source>
        <dbReference type="Proteomes" id="UP000604475"/>
    </source>
</evidence>
<dbReference type="InterPro" id="IPR007208">
    <property type="entry name" value="MrpF/PhaF-like"/>
</dbReference>
<accession>A0A937REV4</accession>
<keyword evidence="3" id="KW-0813">Transport</keyword>
<dbReference type="Pfam" id="PF04066">
    <property type="entry name" value="MrpF_PhaF"/>
    <property type="match status" value="1"/>
</dbReference>
<evidence type="ECO:0000256" key="3">
    <source>
        <dbReference type="ARBA" id="ARBA00022448"/>
    </source>
</evidence>
<feature type="transmembrane region" description="Helical" evidence="8">
    <location>
        <begin position="33"/>
        <end position="53"/>
    </location>
</feature>
<dbReference type="AlphaFoldDB" id="A0A937REV4"/>
<keyword evidence="6 8" id="KW-1133">Transmembrane helix</keyword>
<evidence type="ECO:0000256" key="7">
    <source>
        <dbReference type="ARBA" id="ARBA00023136"/>
    </source>
</evidence>
<evidence type="ECO:0000256" key="1">
    <source>
        <dbReference type="ARBA" id="ARBA00004651"/>
    </source>
</evidence>
<dbReference type="GO" id="GO:0005886">
    <property type="term" value="C:plasma membrane"/>
    <property type="evidence" value="ECO:0007669"/>
    <property type="project" value="UniProtKB-SubCell"/>
</dbReference>
<evidence type="ECO:0000256" key="8">
    <source>
        <dbReference type="SAM" id="Phobius"/>
    </source>
</evidence>
<dbReference type="GO" id="GO:0015385">
    <property type="term" value="F:sodium:proton antiporter activity"/>
    <property type="evidence" value="ECO:0007669"/>
    <property type="project" value="TreeGrafter"/>
</dbReference>
<gene>
    <name evidence="9" type="ORF">I7412_17540</name>
</gene>
<dbReference type="PANTHER" id="PTHR34702:SF1">
    <property type="entry name" value="NA(+)_H(+) ANTIPORTER SUBUNIT F"/>
    <property type="match status" value="1"/>
</dbReference>
<comment type="similarity">
    <text evidence="2">Belongs to the CPA3 antiporters (TC 2.A.63) subunit F family.</text>
</comment>
<feature type="transmembrane region" description="Helical" evidence="8">
    <location>
        <begin position="60"/>
        <end position="81"/>
    </location>
</feature>
<evidence type="ECO:0000256" key="6">
    <source>
        <dbReference type="ARBA" id="ARBA00022989"/>
    </source>
</evidence>
<comment type="subcellular location">
    <subcellularLocation>
        <location evidence="1">Cell membrane</location>
        <topology evidence="1">Multi-pass membrane protein</topology>
    </subcellularLocation>
</comment>
<evidence type="ECO:0000313" key="9">
    <source>
        <dbReference type="EMBL" id="MBL7628927.1"/>
    </source>
</evidence>
<keyword evidence="7 8" id="KW-0472">Membrane</keyword>